<proteinExistence type="predicted"/>
<feature type="transmembrane region" description="Helical" evidence="8">
    <location>
        <begin position="254"/>
        <end position="273"/>
    </location>
</feature>
<keyword evidence="9" id="KW-0732">Signal</keyword>
<dbReference type="EMBL" id="NPIC01000003">
    <property type="protein sequence ID" value="RDL37505.1"/>
    <property type="molecule type" value="Genomic_DNA"/>
</dbReference>
<gene>
    <name evidence="11" type="ORF">BP5553_04938</name>
</gene>
<keyword evidence="2" id="KW-0813">Transport</keyword>
<accession>A0A370TPQ8</accession>
<dbReference type="RefSeq" id="XP_031870161.1">
    <property type="nucleotide sequence ID" value="XM_032013561.1"/>
</dbReference>
<evidence type="ECO:0000256" key="3">
    <source>
        <dbReference type="ARBA" id="ARBA00022692"/>
    </source>
</evidence>
<dbReference type="Proteomes" id="UP000254866">
    <property type="component" value="Unassembled WGS sequence"/>
</dbReference>
<evidence type="ECO:0000256" key="9">
    <source>
        <dbReference type="SAM" id="SignalP"/>
    </source>
</evidence>
<dbReference type="SMART" id="SM00664">
    <property type="entry name" value="DoH"/>
    <property type="match status" value="1"/>
</dbReference>
<dbReference type="PANTHER" id="PTHR47797:SF1">
    <property type="entry name" value="CYTOCHROME B561 DOMAIN-CONTAINING PROTEIN-RELATED"/>
    <property type="match status" value="1"/>
</dbReference>
<feature type="region of interest" description="Disordered" evidence="7">
    <location>
        <begin position="404"/>
        <end position="423"/>
    </location>
</feature>
<evidence type="ECO:0000256" key="1">
    <source>
        <dbReference type="ARBA" id="ARBA00004370"/>
    </source>
</evidence>
<feature type="transmembrane region" description="Helical" evidence="8">
    <location>
        <begin position="348"/>
        <end position="369"/>
    </location>
</feature>
<dbReference type="CDD" id="cd08760">
    <property type="entry name" value="Cyt_b561_FRRS1_like"/>
    <property type="match status" value="1"/>
</dbReference>
<dbReference type="SMART" id="SM00665">
    <property type="entry name" value="B561"/>
    <property type="match status" value="1"/>
</dbReference>
<dbReference type="InterPro" id="IPR015920">
    <property type="entry name" value="Cellobiose_DH-like_cyt"/>
</dbReference>
<dbReference type="SUPFAM" id="SSF49344">
    <property type="entry name" value="CBD9-like"/>
    <property type="match status" value="1"/>
</dbReference>
<reference evidence="11 12" key="1">
    <citation type="journal article" date="2018" name="IMA Fungus">
        <title>IMA Genome-F 9: Draft genome sequence of Annulohypoxylon stygium, Aspergillus mulundensis, Berkeleyomyces basicola (syn. Thielaviopsis basicola), Ceratocystis smalleyi, two Cercospora beticola strains, Coleophoma cylindrospora, Fusarium fracticaudum, Phialophora cf. hyalina, and Morchella septimelata.</title>
        <authorList>
            <person name="Wingfield B.D."/>
            <person name="Bills G.F."/>
            <person name="Dong Y."/>
            <person name="Huang W."/>
            <person name="Nel W.J."/>
            <person name="Swalarsk-Parry B.S."/>
            <person name="Vaghefi N."/>
            <person name="Wilken P.M."/>
            <person name="An Z."/>
            <person name="de Beer Z.W."/>
            <person name="De Vos L."/>
            <person name="Chen L."/>
            <person name="Duong T.A."/>
            <person name="Gao Y."/>
            <person name="Hammerbacher A."/>
            <person name="Kikkert J.R."/>
            <person name="Li Y."/>
            <person name="Li H."/>
            <person name="Li K."/>
            <person name="Li Q."/>
            <person name="Liu X."/>
            <person name="Ma X."/>
            <person name="Naidoo K."/>
            <person name="Pethybridge S.J."/>
            <person name="Sun J."/>
            <person name="Steenkamp E.T."/>
            <person name="van der Nest M.A."/>
            <person name="van Wyk S."/>
            <person name="Wingfield M.J."/>
            <person name="Xiong C."/>
            <person name="Yue Q."/>
            <person name="Zhang X."/>
        </authorList>
    </citation>
    <scope>NUCLEOTIDE SEQUENCE [LARGE SCALE GENOMIC DNA]</scope>
    <source>
        <strain evidence="11 12">BP 5553</strain>
    </source>
</reference>
<evidence type="ECO:0000256" key="7">
    <source>
        <dbReference type="SAM" id="MobiDB-lite"/>
    </source>
</evidence>
<comment type="caution">
    <text evidence="11">The sequence shown here is derived from an EMBL/GenBank/DDBJ whole genome shotgun (WGS) entry which is preliminary data.</text>
</comment>
<dbReference type="PROSITE" id="PS50836">
    <property type="entry name" value="DOMON"/>
    <property type="match status" value="1"/>
</dbReference>
<dbReference type="InterPro" id="IPR005018">
    <property type="entry name" value="DOMON_domain"/>
</dbReference>
<feature type="transmembrane region" description="Helical" evidence="8">
    <location>
        <begin position="223"/>
        <end position="242"/>
    </location>
</feature>
<dbReference type="GeneID" id="43597787"/>
<protein>
    <submittedName>
        <fullName evidence="11">CBD9-like protein</fullName>
    </submittedName>
</protein>
<feature type="transmembrane region" description="Helical" evidence="8">
    <location>
        <begin position="323"/>
        <end position="342"/>
    </location>
</feature>
<keyword evidence="5 8" id="KW-1133">Transmembrane helix</keyword>
<comment type="subcellular location">
    <subcellularLocation>
        <location evidence="1">Membrane</location>
    </subcellularLocation>
</comment>
<evidence type="ECO:0000256" key="6">
    <source>
        <dbReference type="ARBA" id="ARBA00023136"/>
    </source>
</evidence>
<dbReference type="STRING" id="2656787.A0A370TPQ8"/>
<dbReference type="Gene3D" id="2.60.40.1210">
    <property type="entry name" value="Cellobiose dehydrogenase, cytochrome domain"/>
    <property type="match status" value="1"/>
</dbReference>
<dbReference type="InterPro" id="IPR018825">
    <property type="entry name" value="DUF2427"/>
</dbReference>
<feature type="domain" description="DOMON" evidence="10">
    <location>
        <begin position="38"/>
        <end position="157"/>
    </location>
</feature>
<dbReference type="Pfam" id="PF10348">
    <property type="entry name" value="DUF2427"/>
    <property type="match status" value="1"/>
</dbReference>
<name>A0A370TPQ8_9HELO</name>
<evidence type="ECO:0000256" key="2">
    <source>
        <dbReference type="ARBA" id="ARBA00022448"/>
    </source>
</evidence>
<sequence>MVRLVNSVLVAAAALFSSTTTAAAASPSAAFVADDLSIAFALNIPQDDKSNELYFSISGPRSCSWLAVGMGNGKMDDSLIFMVYSDSSGKNVTLSPRLTSGHVEPSLTKLVNITLLAGSGIVNNTVTVNAKCSNCRSWNGGIIDPKNNAAKFIWANGPSGDLKSNSLTANTRRHASYGTFRMDLTKAVGPAGTPPPATNSSKESKQLSEKVDHHFASPIHACIMILSFLGLMPMGVLVLRILKSPKWHGVNQAISLVVALTGVSLGFYIGTFYNRTKKFGSAHQIFGIIIAAMMIAQFVLGFMHHRIYKKTQAPTKLSPIHVWLGRLVIPAGIANGFLGFPLAQNSKYNWALVALTLFIVIILAPVAFWRYRRNIQKAKTVEAVGGYDPQPWRTAAPYPQNDINLGQMNYPPPPPPGYNGYNR</sequence>
<evidence type="ECO:0000313" key="11">
    <source>
        <dbReference type="EMBL" id="RDL37505.1"/>
    </source>
</evidence>
<evidence type="ECO:0000256" key="5">
    <source>
        <dbReference type="ARBA" id="ARBA00022989"/>
    </source>
</evidence>
<dbReference type="OrthoDB" id="19261at2759"/>
<feature type="signal peptide" evidence="9">
    <location>
        <begin position="1"/>
        <end position="24"/>
    </location>
</feature>
<dbReference type="AlphaFoldDB" id="A0A370TPQ8"/>
<dbReference type="CDD" id="cd09630">
    <property type="entry name" value="CDH_like_cytochrome"/>
    <property type="match status" value="1"/>
</dbReference>
<feature type="transmembrane region" description="Helical" evidence="8">
    <location>
        <begin position="285"/>
        <end position="303"/>
    </location>
</feature>
<organism evidence="11 12">
    <name type="scientific">Venustampulla echinocandica</name>
    <dbReference type="NCBI Taxonomy" id="2656787"/>
    <lineage>
        <taxon>Eukaryota</taxon>
        <taxon>Fungi</taxon>
        <taxon>Dikarya</taxon>
        <taxon>Ascomycota</taxon>
        <taxon>Pezizomycotina</taxon>
        <taxon>Leotiomycetes</taxon>
        <taxon>Helotiales</taxon>
        <taxon>Pleuroascaceae</taxon>
        <taxon>Venustampulla</taxon>
    </lineage>
</organism>
<keyword evidence="3 8" id="KW-0812">Transmembrane</keyword>
<dbReference type="Gene3D" id="1.20.120.1770">
    <property type="match status" value="1"/>
</dbReference>
<evidence type="ECO:0000256" key="8">
    <source>
        <dbReference type="SAM" id="Phobius"/>
    </source>
</evidence>
<dbReference type="GO" id="GO:0016020">
    <property type="term" value="C:membrane"/>
    <property type="evidence" value="ECO:0007669"/>
    <property type="project" value="UniProtKB-SubCell"/>
</dbReference>
<dbReference type="Pfam" id="PF16010">
    <property type="entry name" value="CDH-cyt"/>
    <property type="match status" value="1"/>
</dbReference>
<evidence type="ECO:0000313" key="12">
    <source>
        <dbReference type="Proteomes" id="UP000254866"/>
    </source>
</evidence>
<evidence type="ECO:0000256" key="4">
    <source>
        <dbReference type="ARBA" id="ARBA00022982"/>
    </source>
</evidence>
<dbReference type="InterPro" id="IPR006593">
    <property type="entry name" value="Cyt_b561/ferric_Rdtase_TM"/>
</dbReference>
<keyword evidence="6 8" id="KW-0472">Membrane</keyword>
<keyword evidence="4" id="KW-0249">Electron transport</keyword>
<feature type="chain" id="PRO_5016811037" evidence="9">
    <location>
        <begin position="25"/>
        <end position="423"/>
    </location>
</feature>
<evidence type="ECO:0000259" key="10">
    <source>
        <dbReference type="PROSITE" id="PS50836"/>
    </source>
</evidence>
<keyword evidence="12" id="KW-1185">Reference proteome</keyword>
<dbReference type="PANTHER" id="PTHR47797">
    <property type="entry name" value="DEHYDROGENASE, PUTATIVE (AFU_ORTHOLOGUE AFUA_8G05805)-RELATED"/>
    <property type="match status" value="1"/>
</dbReference>